<protein>
    <submittedName>
        <fullName evidence="1">(northern house mosquito) hypothetical protein</fullName>
    </submittedName>
</protein>
<evidence type="ECO:0000313" key="1">
    <source>
        <dbReference type="EMBL" id="CAG6454971.1"/>
    </source>
</evidence>
<organism evidence="1">
    <name type="scientific">Culex pipiens</name>
    <name type="common">House mosquito</name>
    <dbReference type="NCBI Taxonomy" id="7175"/>
    <lineage>
        <taxon>Eukaryota</taxon>
        <taxon>Metazoa</taxon>
        <taxon>Ecdysozoa</taxon>
        <taxon>Arthropoda</taxon>
        <taxon>Hexapoda</taxon>
        <taxon>Insecta</taxon>
        <taxon>Pterygota</taxon>
        <taxon>Neoptera</taxon>
        <taxon>Endopterygota</taxon>
        <taxon>Diptera</taxon>
        <taxon>Nematocera</taxon>
        <taxon>Culicoidea</taxon>
        <taxon>Culicidae</taxon>
        <taxon>Culicinae</taxon>
        <taxon>Culicini</taxon>
        <taxon>Culex</taxon>
        <taxon>Culex</taxon>
    </lineage>
</organism>
<name>A0A8D8AIP3_CULPI</name>
<accession>A0A8D8AIP3</accession>
<reference evidence="1" key="1">
    <citation type="submission" date="2021-05" db="EMBL/GenBank/DDBJ databases">
        <authorList>
            <person name="Alioto T."/>
            <person name="Alioto T."/>
            <person name="Gomez Garrido J."/>
        </authorList>
    </citation>
    <scope>NUCLEOTIDE SEQUENCE</scope>
</reference>
<proteinExistence type="predicted"/>
<dbReference type="EMBL" id="HBUE01027639">
    <property type="protein sequence ID" value="CAG6454971.1"/>
    <property type="molecule type" value="Transcribed_RNA"/>
</dbReference>
<sequence length="147" mass="16828">MNLAASSTCGIFGWAGTVAWLGCFWREGGACDWCFWLDFASRDPFSIQKLSKNSRRIFRCESKRSRLSASSILDWIASNSSVIRLRLSRWTGILLLSRLWLYSSTNPFTTSLSANSRFRTRRSRSNFRSASLAITHHSNHTQKRPKT</sequence>
<dbReference type="AlphaFoldDB" id="A0A8D8AIP3"/>